<accession>G8LXW0</accession>
<dbReference type="Proteomes" id="UP000005435">
    <property type="component" value="Chromosome"/>
</dbReference>
<dbReference type="GO" id="GO:0004553">
    <property type="term" value="F:hydrolase activity, hydrolyzing O-glycosyl compounds"/>
    <property type="evidence" value="ECO:0007669"/>
    <property type="project" value="InterPro"/>
</dbReference>
<evidence type="ECO:0000313" key="2">
    <source>
        <dbReference type="EMBL" id="AEV68863.1"/>
    </source>
</evidence>
<evidence type="ECO:0000313" key="3">
    <source>
        <dbReference type="Proteomes" id="UP000005435"/>
    </source>
</evidence>
<protein>
    <submittedName>
        <fullName evidence="2">Dockerin-like protein</fullName>
    </submittedName>
</protein>
<dbReference type="Pfam" id="PF00404">
    <property type="entry name" value="Dockerin_1"/>
    <property type="match status" value="1"/>
</dbReference>
<dbReference type="EMBL" id="CP003065">
    <property type="protein sequence ID" value="AEV68863.1"/>
    <property type="molecule type" value="Genomic_DNA"/>
</dbReference>
<dbReference type="Gene3D" id="1.10.1330.10">
    <property type="entry name" value="Dockerin domain"/>
    <property type="match status" value="1"/>
</dbReference>
<dbReference type="SUPFAM" id="SSF55486">
    <property type="entry name" value="Metalloproteases ('zincins'), catalytic domain"/>
    <property type="match status" value="1"/>
</dbReference>
<organism evidence="2 3">
    <name type="scientific">Acetivibrio clariflavus (strain DSM 19732 / NBRC 101661 / EBR45)</name>
    <name type="common">Clostridium clariflavum</name>
    <dbReference type="NCBI Taxonomy" id="720554"/>
    <lineage>
        <taxon>Bacteria</taxon>
        <taxon>Bacillati</taxon>
        <taxon>Bacillota</taxon>
        <taxon>Clostridia</taxon>
        <taxon>Eubacteriales</taxon>
        <taxon>Oscillospiraceae</taxon>
        <taxon>Acetivibrio</taxon>
    </lineage>
</organism>
<dbReference type="HOGENOM" id="CLU_965413_0_0_9"/>
<keyword evidence="3" id="KW-1185">Reference proteome</keyword>
<gene>
    <name evidence="2" type="ordered locus">Clocl_2276</name>
</gene>
<proteinExistence type="predicted"/>
<dbReference type="STRING" id="720554.Clocl_2276"/>
<dbReference type="AlphaFoldDB" id="G8LXW0"/>
<reference evidence="3" key="1">
    <citation type="submission" date="2011-12" db="EMBL/GenBank/DDBJ databases">
        <title>Complete sequence of Clostridium clariflavum DSM 19732.</title>
        <authorList>
            <consortium name="US DOE Joint Genome Institute"/>
            <person name="Lucas S."/>
            <person name="Han J."/>
            <person name="Lapidus A."/>
            <person name="Cheng J.-F."/>
            <person name="Goodwin L."/>
            <person name="Pitluck S."/>
            <person name="Peters L."/>
            <person name="Teshima H."/>
            <person name="Detter J.C."/>
            <person name="Han C."/>
            <person name="Tapia R."/>
            <person name="Land M."/>
            <person name="Hauser L."/>
            <person name="Kyrpides N."/>
            <person name="Ivanova N."/>
            <person name="Pagani I."/>
            <person name="Kitzmiller T."/>
            <person name="Lynd L."/>
            <person name="Izquierdo J."/>
            <person name="Woyke T."/>
        </authorList>
    </citation>
    <scope>NUCLEOTIDE SEQUENCE [LARGE SCALE GENOMIC DNA]</scope>
    <source>
        <strain evidence="3">DSM 19732 / NBRC 101661 / EBR45</strain>
    </source>
</reference>
<dbReference type="GO" id="GO:0000272">
    <property type="term" value="P:polysaccharide catabolic process"/>
    <property type="evidence" value="ECO:0007669"/>
    <property type="project" value="InterPro"/>
</dbReference>
<dbReference type="KEGG" id="ccl:Clocl_2276"/>
<dbReference type="InterPro" id="IPR036439">
    <property type="entry name" value="Dockerin_dom_sf"/>
</dbReference>
<dbReference type="CDD" id="cd14256">
    <property type="entry name" value="Dockerin_I"/>
    <property type="match status" value="1"/>
</dbReference>
<dbReference type="SUPFAM" id="SSF63446">
    <property type="entry name" value="Type I dockerin domain"/>
    <property type="match status" value="1"/>
</dbReference>
<dbReference type="PROSITE" id="PS51766">
    <property type="entry name" value="DOCKERIN"/>
    <property type="match status" value="1"/>
</dbReference>
<dbReference type="InterPro" id="IPR016134">
    <property type="entry name" value="Dockerin_dom"/>
</dbReference>
<dbReference type="eggNOG" id="COG1082">
    <property type="taxonomic scope" value="Bacteria"/>
</dbReference>
<evidence type="ECO:0000259" key="1">
    <source>
        <dbReference type="PROSITE" id="PS51766"/>
    </source>
</evidence>
<dbReference type="InterPro" id="IPR002105">
    <property type="entry name" value="Dockerin_1_rpt"/>
</dbReference>
<name>G8LXW0_ACECE</name>
<feature type="domain" description="Dockerin" evidence="1">
    <location>
        <begin position="40"/>
        <end position="110"/>
    </location>
</feature>
<reference evidence="2 3" key="2">
    <citation type="journal article" date="2012" name="Stand. Genomic Sci.">
        <title>Complete Genome Sequence of Clostridium clariflavum DSM 19732.</title>
        <authorList>
            <person name="Izquierdo J.A."/>
            <person name="Goodwin L."/>
            <person name="Davenport K.W."/>
            <person name="Teshima H."/>
            <person name="Bruce D."/>
            <person name="Detter C."/>
            <person name="Tapia R."/>
            <person name="Han S."/>
            <person name="Land M."/>
            <person name="Hauser L."/>
            <person name="Jeffries C.D."/>
            <person name="Han J."/>
            <person name="Pitluck S."/>
            <person name="Nolan M."/>
            <person name="Chen A."/>
            <person name="Huntemann M."/>
            <person name="Mavromatis K."/>
            <person name="Mikhailova N."/>
            <person name="Liolios K."/>
            <person name="Woyke T."/>
            <person name="Lynd L.R."/>
        </authorList>
    </citation>
    <scope>NUCLEOTIDE SEQUENCE [LARGE SCALE GENOMIC DNA]</scope>
    <source>
        <strain evidence="3">DSM 19732 / NBRC 101661 / EBR45</strain>
    </source>
</reference>
<dbReference type="PROSITE" id="PS00448">
    <property type="entry name" value="CLOS_CELLULOSOME_RPT"/>
    <property type="match status" value="1"/>
</dbReference>
<sequence length="288" mass="31179" precursor="true">MINIMIKSGLLHRKSGWVKAIVFLFISVILLAFSNFAYCAEFVYGDVNGSGSVDSVDYALVKGYILGMITEFPGPDGKKAGDVNADGEINSIDFALMKSYLLGLIKKFPAEDIPAVTPTPTAPPKKGNVTYTLVKVSNPTADQIDAYNRIQSAMDKAIEFYNNYTSITKTLTVYYEPSVSTADGNINGTIRFGSNRSYMNHITAMHEIAHTVGVGTSGKWSSLIVNGVYTGPNATAAIRAITGDSNAVIKGDSTHFWPYGLNYTSEVKSDQDLINHCIIVDAMKKDGI</sequence>